<evidence type="ECO:0000313" key="2">
    <source>
        <dbReference type="EMBL" id="PSK37232.1"/>
    </source>
</evidence>
<protein>
    <submittedName>
        <fullName evidence="2">Uncharacterized protein</fullName>
    </submittedName>
</protein>
<feature type="compositionally biased region" description="Basic and acidic residues" evidence="1">
    <location>
        <begin position="229"/>
        <end position="239"/>
    </location>
</feature>
<comment type="caution">
    <text evidence="2">The sequence shown here is derived from an EMBL/GenBank/DDBJ whole genome shotgun (WGS) entry which is preliminary data.</text>
</comment>
<dbReference type="STRING" id="40998.A0A2P7YMQ5"/>
<keyword evidence="3" id="KW-1185">Reference proteome</keyword>
<dbReference type="AlphaFoldDB" id="A0A2P7YMQ5"/>
<feature type="compositionally biased region" description="Acidic residues" evidence="1">
    <location>
        <begin position="252"/>
        <end position="268"/>
    </location>
</feature>
<feature type="compositionally biased region" description="Polar residues" evidence="1">
    <location>
        <begin position="216"/>
        <end position="227"/>
    </location>
</feature>
<sequence length="760" mass="84506">MHEEEEQWLEEGRQKQSATDTGVDDLALTSNWMRRTGWATTFNGVDRQLLQALCQSPSWDDRRLELGRHGAEVFYSSAGDEKRLSMIGKAVDHFFERCENTAEHTSHSVRCWLRSHIPKRPYKAPFELPGRRSTSAKYRSLWKSLLYLAVRMYRLNDATCEALLRGQLSEKQRRAVALIWAATQDDTHGIARACFSPLTLSLHEEHIGLEAGGDSDSGTPSSETCDSLSADRPEREKVSLSEYENTIAASSEYEDSELSDDNEVDISDAESSAADERGLVSLHVGKATSRSTYRKNILTSQNNTNLADYTFKGNTSVLLTAAEETLADAIGQMSLFLCQEPYVDGNASSTLLVYFSGILGFSASGLTFERPRNYTPKLSGLIYLDENSSSKPAFELGDRSVSTEMDDAGRDRRSHVSVQAYGFRGTFVDLGDLIRCQALDIMHNGRVPTFVTCKDAVTALCRLPGTISARIRELGVPDQLMAADDCDNRDYVKALGRDLVEATSDVEVITLSVPDDLVAGGSDNECQYEFWLWGLHEAVLHAFRRGQYFGLRFAHKKQFSATSDRMDVYQTHNVDQYIKPMLFGKSVCDRLRAAELQLIRSQRYPTPPSIIDDSDTLFAILHAIDYGAWLMAGYTVMFTQPHAWEKGSKTVRRQRLGGWKSVHLALATDLPALTYCTQWRPADAEGEKIASGTLESRSFKKVSKLNTVVSTALSQGPHVDDDSSKTNAERLPWATVNLGRSSTMSLLACAKVNVTSIVNT</sequence>
<dbReference type="OrthoDB" id="4160379at2759"/>
<name>A0A2P7YMQ5_9PEZI</name>
<accession>A0A2P7YMQ5</accession>
<proteinExistence type="predicted"/>
<reference evidence="2 3" key="1">
    <citation type="submission" date="2017-05" db="EMBL/GenBank/DDBJ databases">
        <title>Draft genome sequence of Elsinoe australis.</title>
        <authorList>
            <person name="Cheng Q."/>
        </authorList>
    </citation>
    <scope>NUCLEOTIDE SEQUENCE [LARGE SCALE GENOMIC DNA]</scope>
    <source>
        <strain evidence="2 3">NL1</strain>
    </source>
</reference>
<dbReference type="Proteomes" id="UP000243723">
    <property type="component" value="Unassembled WGS sequence"/>
</dbReference>
<dbReference type="EMBL" id="NHZQ01000412">
    <property type="protein sequence ID" value="PSK37232.1"/>
    <property type="molecule type" value="Genomic_DNA"/>
</dbReference>
<gene>
    <name evidence="2" type="ORF">B9Z65_1974</name>
</gene>
<evidence type="ECO:0000256" key="1">
    <source>
        <dbReference type="SAM" id="MobiDB-lite"/>
    </source>
</evidence>
<organism evidence="2 3">
    <name type="scientific">Elsinoe australis</name>
    <dbReference type="NCBI Taxonomy" id="40998"/>
    <lineage>
        <taxon>Eukaryota</taxon>
        <taxon>Fungi</taxon>
        <taxon>Dikarya</taxon>
        <taxon>Ascomycota</taxon>
        <taxon>Pezizomycotina</taxon>
        <taxon>Dothideomycetes</taxon>
        <taxon>Dothideomycetidae</taxon>
        <taxon>Myriangiales</taxon>
        <taxon>Elsinoaceae</taxon>
        <taxon>Elsinoe</taxon>
    </lineage>
</organism>
<feature type="region of interest" description="Disordered" evidence="1">
    <location>
        <begin position="1"/>
        <end position="21"/>
    </location>
</feature>
<feature type="region of interest" description="Disordered" evidence="1">
    <location>
        <begin position="209"/>
        <end position="272"/>
    </location>
</feature>
<evidence type="ECO:0000313" key="3">
    <source>
        <dbReference type="Proteomes" id="UP000243723"/>
    </source>
</evidence>